<organism evidence="2 3">
    <name type="scientific">Serratia oryzae</name>
    <dbReference type="NCBI Taxonomy" id="2034155"/>
    <lineage>
        <taxon>Bacteria</taxon>
        <taxon>Pseudomonadati</taxon>
        <taxon>Pseudomonadota</taxon>
        <taxon>Gammaproteobacteria</taxon>
        <taxon>Enterobacterales</taxon>
        <taxon>Yersiniaceae</taxon>
        <taxon>Serratia</taxon>
    </lineage>
</organism>
<proteinExistence type="predicted"/>
<sequence>MQIIYPSRLFHPTIPDETFEQEFYCAQQQGIHCLLLSSDAAAMGEHRFSAPFESDVPVIWRGWMMAGDEYQQLHQAVAKQGATLMTSPEDYLRSHHLTGWYSLCRDFTPETHITERDADFDKLVEELQWPAYFVKDYVKSLTTQRGSIARNAGEIREIIELLEKFRGQIEGGICLRRFEHFDDQSEKRYFVLNKRIYAADDTIPEQVIAIAQRIERPFYSIDMAINDSGKLRLIEIGDGQVSDIKEWAVERFVQMLLSSVDT</sequence>
<name>A0A1S8CJY7_9GAMM</name>
<dbReference type="EMBL" id="MOXD01000005">
    <property type="protein sequence ID" value="OMQ22883.1"/>
    <property type="molecule type" value="Genomic_DNA"/>
</dbReference>
<comment type="caution">
    <text evidence="2">The sequence shown here is derived from an EMBL/GenBank/DDBJ whole genome shotgun (WGS) entry which is preliminary data.</text>
</comment>
<evidence type="ECO:0000259" key="1">
    <source>
        <dbReference type="Pfam" id="PF14243"/>
    </source>
</evidence>
<gene>
    <name evidence="2" type="ORF">BMI79_10615</name>
</gene>
<keyword evidence="3" id="KW-1185">Reference proteome</keyword>
<dbReference type="Pfam" id="PF14243">
    <property type="entry name" value="R2K_3"/>
    <property type="match status" value="1"/>
</dbReference>
<evidence type="ECO:0000313" key="2">
    <source>
        <dbReference type="EMBL" id="OMQ22883.1"/>
    </source>
</evidence>
<dbReference type="OrthoDB" id="5355744at2"/>
<feature type="domain" description="ATP-grasp" evidence="1">
    <location>
        <begin position="127"/>
        <end position="256"/>
    </location>
</feature>
<evidence type="ECO:0000313" key="3">
    <source>
        <dbReference type="Proteomes" id="UP000216021"/>
    </source>
</evidence>
<dbReference type="InterPro" id="IPR025643">
    <property type="entry name" value="R2K_3"/>
</dbReference>
<dbReference type="RefSeq" id="WP_076942171.1">
    <property type="nucleotide sequence ID" value="NZ_MOXD01000005.1"/>
</dbReference>
<accession>A0A1S8CJY7</accession>
<dbReference type="Proteomes" id="UP000216021">
    <property type="component" value="Unassembled WGS sequence"/>
</dbReference>
<dbReference type="STRING" id="2034155.BMI79_10615"/>
<dbReference type="AlphaFoldDB" id="A0A1S8CJY7"/>
<protein>
    <recommendedName>
        <fullName evidence="1">ATP-grasp domain-containing protein</fullName>
    </recommendedName>
</protein>
<reference evidence="2 3" key="1">
    <citation type="submission" date="2016-11" db="EMBL/GenBank/DDBJ databases">
        <title>Rahnella oryzae sp. nov., isolated from rice root.</title>
        <authorList>
            <person name="Zhang X.-X."/>
            <person name="Zhang J."/>
        </authorList>
    </citation>
    <scope>NUCLEOTIDE SEQUENCE [LARGE SCALE GENOMIC DNA]</scope>
    <source>
        <strain evidence="2 3">J11-6</strain>
    </source>
</reference>